<accession>A0ACC1T978</accession>
<reference evidence="1" key="1">
    <citation type="submission" date="2022-07" db="EMBL/GenBank/DDBJ databases">
        <title>Genome Sequence of Phlebia brevispora.</title>
        <authorList>
            <person name="Buettner E."/>
        </authorList>
    </citation>
    <scope>NUCLEOTIDE SEQUENCE</scope>
    <source>
        <strain evidence="1">MPL23</strain>
    </source>
</reference>
<gene>
    <name evidence="1" type="ORF">NM688_g2349</name>
</gene>
<name>A0ACC1T978_9APHY</name>
<evidence type="ECO:0000313" key="1">
    <source>
        <dbReference type="EMBL" id="KAJ3555851.1"/>
    </source>
</evidence>
<keyword evidence="2" id="KW-1185">Reference proteome</keyword>
<evidence type="ECO:0000313" key="2">
    <source>
        <dbReference type="Proteomes" id="UP001148662"/>
    </source>
</evidence>
<protein>
    <submittedName>
        <fullName evidence="1">Uncharacterized protein</fullName>
    </submittedName>
</protein>
<comment type="caution">
    <text evidence="1">The sequence shown here is derived from an EMBL/GenBank/DDBJ whole genome shotgun (WGS) entry which is preliminary data.</text>
</comment>
<sequence>MSETIRESLPVLFHRALSAAARASNLPTIEDATQGILTTAYSDLTLVRQRVAALSLFSSNETVADISSRNLVYLFVPYALAEVENRMRTTNPRERLERIGRAQTLLREFISRLEAYHIMSEKEKSLYEQKASDIKDPTKRREFKIKQYKAEKELKGRIEALQKRRHQIPATSEPSSDLELIASLLPSQMSAGTADEEDSDTEDILRETALLLLNLTYGQAQGQLESAEQELELLHNIPPSPSPQEDIRTGKVKEEDDMWKLDHPAPSGGPDNKGPLLDSSGKPLRPFTILPAGSTDRARLQAQVFRPDHRLPTMTVDEYLEIERQRGNIITGGGPQSEAKLTTDEQLQLDSEMDGTAFALPRAEEKRQKDEKWAQYKDTHPRGAGNTMNRG</sequence>
<proteinExistence type="predicted"/>
<dbReference type="Proteomes" id="UP001148662">
    <property type="component" value="Unassembled WGS sequence"/>
</dbReference>
<organism evidence="1 2">
    <name type="scientific">Phlebia brevispora</name>
    <dbReference type="NCBI Taxonomy" id="194682"/>
    <lineage>
        <taxon>Eukaryota</taxon>
        <taxon>Fungi</taxon>
        <taxon>Dikarya</taxon>
        <taxon>Basidiomycota</taxon>
        <taxon>Agaricomycotina</taxon>
        <taxon>Agaricomycetes</taxon>
        <taxon>Polyporales</taxon>
        <taxon>Meruliaceae</taxon>
        <taxon>Phlebia</taxon>
    </lineage>
</organism>
<dbReference type="EMBL" id="JANHOG010000293">
    <property type="protein sequence ID" value="KAJ3555851.1"/>
    <property type="molecule type" value="Genomic_DNA"/>
</dbReference>